<proteinExistence type="predicted"/>
<gene>
    <name evidence="1" type="ORF">S06H3_64375</name>
</gene>
<sequence>MPKQPTQKQDAATKLLDINGKLHEVMATLEVEKVVDEGIAVIPTAPLNQ</sequence>
<dbReference type="AlphaFoldDB" id="X1QD15"/>
<protein>
    <submittedName>
        <fullName evidence="1">Uncharacterized protein</fullName>
    </submittedName>
</protein>
<reference evidence="1" key="1">
    <citation type="journal article" date="2014" name="Front. Microbiol.">
        <title>High frequency of phylogenetically diverse reductive dehalogenase-homologous genes in deep subseafloor sedimentary metagenomes.</title>
        <authorList>
            <person name="Kawai M."/>
            <person name="Futagami T."/>
            <person name="Toyoda A."/>
            <person name="Takaki Y."/>
            <person name="Nishi S."/>
            <person name="Hori S."/>
            <person name="Arai W."/>
            <person name="Tsubouchi T."/>
            <person name="Morono Y."/>
            <person name="Uchiyama I."/>
            <person name="Ito T."/>
            <person name="Fujiyama A."/>
            <person name="Inagaki F."/>
            <person name="Takami H."/>
        </authorList>
    </citation>
    <scope>NUCLEOTIDE SEQUENCE</scope>
    <source>
        <strain evidence="1">Expedition CK06-06</strain>
    </source>
</reference>
<feature type="non-terminal residue" evidence="1">
    <location>
        <position position="49"/>
    </location>
</feature>
<accession>X1QD15</accession>
<name>X1QD15_9ZZZZ</name>
<organism evidence="1">
    <name type="scientific">marine sediment metagenome</name>
    <dbReference type="NCBI Taxonomy" id="412755"/>
    <lineage>
        <taxon>unclassified sequences</taxon>
        <taxon>metagenomes</taxon>
        <taxon>ecological metagenomes</taxon>
    </lineage>
</organism>
<dbReference type="EMBL" id="BARV01042980">
    <property type="protein sequence ID" value="GAI52701.1"/>
    <property type="molecule type" value="Genomic_DNA"/>
</dbReference>
<comment type="caution">
    <text evidence="1">The sequence shown here is derived from an EMBL/GenBank/DDBJ whole genome shotgun (WGS) entry which is preliminary data.</text>
</comment>
<evidence type="ECO:0000313" key="1">
    <source>
        <dbReference type="EMBL" id="GAI52701.1"/>
    </source>
</evidence>